<protein>
    <submittedName>
        <fullName evidence="1">Uncharacterized protein</fullName>
    </submittedName>
</protein>
<sequence length="63" mass="6960">MNTDSTRTQQIQQQVNQAIASLKSQGIHDWEILDTWSKLLHQQGNYAAADTLASAAYELGVAE</sequence>
<reference evidence="1 2" key="1">
    <citation type="submission" date="2008-07" db="EMBL/GenBank/DDBJ databases">
        <authorList>
            <person name="Tandeau de Marsac N."/>
            <person name="Ferriera S."/>
            <person name="Johnson J."/>
            <person name="Kravitz S."/>
            <person name="Beeson K."/>
            <person name="Sutton G."/>
            <person name="Rogers Y.-H."/>
            <person name="Friedman R."/>
            <person name="Frazier M."/>
            <person name="Venter J.C."/>
        </authorList>
    </citation>
    <scope>NUCLEOTIDE SEQUENCE [LARGE SCALE GENOMIC DNA]</scope>
    <source>
        <strain evidence="1 2">PCC 7420</strain>
    </source>
</reference>
<dbReference type="AlphaFoldDB" id="B4VQT4"/>
<dbReference type="EMBL" id="DS989848">
    <property type="protein sequence ID" value="EDX75789.1"/>
    <property type="molecule type" value="Genomic_DNA"/>
</dbReference>
<dbReference type="HOGENOM" id="CLU_2878108_0_0_3"/>
<gene>
    <name evidence="1" type="ORF">MC7420_6444</name>
</gene>
<dbReference type="STRING" id="118168.MC7420_6444"/>
<dbReference type="RefSeq" id="WP_006100926.1">
    <property type="nucleotide sequence ID" value="NZ_DS989848.1"/>
</dbReference>
<evidence type="ECO:0000313" key="1">
    <source>
        <dbReference type="EMBL" id="EDX75789.1"/>
    </source>
</evidence>
<evidence type="ECO:0000313" key="2">
    <source>
        <dbReference type="Proteomes" id="UP000003835"/>
    </source>
</evidence>
<keyword evidence="2" id="KW-1185">Reference proteome</keyword>
<accession>B4VQT4</accession>
<organism evidence="1 2">
    <name type="scientific">Coleofasciculus chthonoplastes PCC 7420</name>
    <dbReference type="NCBI Taxonomy" id="118168"/>
    <lineage>
        <taxon>Bacteria</taxon>
        <taxon>Bacillati</taxon>
        <taxon>Cyanobacteriota</taxon>
        <taxon>Cyanophyceae</taxon>
        <taxon>Coleofasciculales</taxon>
        <taxon>Coleofasciculaceae</taxon>
        <taxon>Coleofasciculus</taxon>
    </lineage>
</organism>
<proteinExistence type="predicted"/>
<dbReference type="Proteomes" id="UP000003835">
    <property type="component" value="Unassembled WGS sequence"/>
</dbReference>
<name>B4VQT4_9CYAN</name>